<gene>
    <name evidence="1" type="ORF">L2Y54_03605</name>
</gene>
<reference evidence="1" key="1">
    <citation type="journal article" date="2022" name="Microorganisms">
        <title>Two New Species of Filamentous Sulfur Bacteria of the Genus Thiothrix, Thiothrix winogradskyi sp. nov. and 'Candidatus Thiothrix sulfatifontis' sp. nov.</title>
        <authorList>
            <person name="Ravin N.V."/>
            <person name="Rossetti S."/>
            <person name="Beletsky A.V."/>
            <person name="Kadnikov V.V."/>
            <person name="Rudenko T.S."/>
            <person name="Smolyakov D.D."/>
            <person name="Moskvitina M.I."/>
            <person name="Gureeva M.V."/>
            <person name="Mardanov A.V."/>
            <person name="Grabovich M.Y."/>
        </authorList>
    </citation>
    <scope>NUCLEOTIDE SEQUENCE</scope>
    <source>
        <strain evidence="1">CT3</strain>
    </source>
</reference>
<evidence type="ECO:0000313" key="1">
    <source>
        <dbReference type="EMBL" id="UJS25133.1"/>
    </source>
</evidence>
<evidence type="ECO:0000313" key="2">
    <source>
        <dbReference type="Proteomes" id="UP001054801"/>
    </source>
</evidence>
<sequence>MLKHSKTGPLKVALLAISPHNRAILEFFFSGAGRNLFRVVPEAEADAFILDHDHPDAKEDWQQRAALHKPGIILSVHPAELPNCIWIPKPLTSRALTDAADRVHELVASLESEGHKSQRPLVNAAASAEKPLVQHAEAHFRDLPQPFGIPAHAERPDRKLRSLVINLPDEEDVAEDVPPPMPAPVADIPTRVFDPAEADIPLEEVDRPVDDSLSQEEAESRWKALCGEQDDVQSVAEVALFTPENYLLSTVLEAMRVAKESQQTVYLKLSAKDYALLMPQQGLAYCTLDTRSEEFRVLCNNPVQAGQFALHIPNSAELERLEQQASHDADALLDLEAFVWVGSLLTARGRLGRGVEIEQKISLKYWPNLTRLEQFPHIMRIAALWNQRPASPLDIASALAIPQRYVFAFHTAANALNLFEMDQNKLKSREKEKPKQESRGFFSRLLKRLLGGGTK</sequence>
<name>A0ABY3T3N2_9GAMM</name>
<evidence type="ECO:0008006" key="3">
    <source>
        <dbReference type="Google" id="ProtNLM"/>
    </source>
</evidence>
<dbReference type="EMBL" id="CP091244">
    <property type="protein sequence ID" value="UJS25133.1"/>
    <property type="molecule type" value="Genomic_DNA"/>
</dbReference>
<dbReference type="RefSeq" id="WP_236499872.1">
    <property type="nucleotide sequence ID" value="NZ_CP091244.1"/>
</dbReference>
<organism evidence="1 2">
    <name type="scientific">Thiothrix winogradskyi</name>
    <dbReference type="NCBI Taxonomy" id="96472"/>
    <lineage>
        <taxon>Bacteria</taxon>
        <taxon>Pseudomonadati</taxon>
        <taxon>Pseudomonadota</taxon>
        <taxon>Gammaproteobacteria</taxon>
        <taxon>Thiotrichales</taxon>
        <taxon>Thiotrichaceae</taxon>
        <taxon>Thiothrix</taxon>
    </lineage>
</organism>
<protein>
    <recommendedName>
        <fullName evidence="3">HDOD domain-containing protein</fullName>
    </recommendedName>
</protein>
<proteinExistence type="predicted"/>
<keyword evidence="2" id="KW-1185">Reference proteome</keyword>
<accession>A0ABY3T3N2</accession>
<dbReference type="Proteomes" id="UP001054801">
    <property type="component" value="Chromosome"/>
</dbReference>